<dbReference type="Gene3D" id="3.40.50.1220">
    <property type="entry name" value="TPP-binding domain"/>
    <property type="match status" value="1"/>
</dbReference>
<dbReference type="CDD" id="cd01407">
    <property type="entry name" value="SIR2-fam"/>
    <property type="match status" value="1"/>
</dbReference>
<evidence type="ECO:0000256" key="2">
    <source>
        <dbReference type="ARBA" id="ARBA00022679"/>
    </source>
</evidence>
<accession>A0A1H3B555</accession>
<dbReference type="RefSeq" id="WP_076569535.1">
    <property type="nucleotide sequence ID" value="NZ_FNOS01000001.1"/>
</dbReference>
<dbReference type="Pfam" id="PF02146">
    <property type="entry name" value="SIR2"/>
    <property type="match status" value="1"/>
</dbReference>
<dbReference type="InterPro" id="IPR050134">
    <property type="entry name" value="NAD-dep_sirtuin_deacylases"/>
</dbReference>
<dbReference type="Proteomes" id="UP000198647">
    <property type="component" value="Unassembled WGS sequence"/>
</dbReference>
<evidence type="ECO:0000259" key="5">
    <source>
        <dbReference type="PROSITE" id="PS50305"/>
    </source>
</evidence>
<proteinExistence type="predicted"/>
<dbReference type="InterPro" id="IPR029035">
    <property type="entry name" value="DHS-like_NAD/FAD-binding_dom"/>
</dbReference>
<dbReference type="PROSITE" id="PS50305">
    <property type="entry name" value="SIRTUIN"/>
    <property type="match status" value="1"/>
</dbReference>
<evidence type="ECO:0000256" key="4">
    <source>
        <dbReference type="PROSITE-ProRule" id="PRU00236"/>
    </source>
</evidence>
<keyword evidence="2" id="KW-0808">Transferase</keyword>
<keyword evidence="4" id="KW-0862">Zinc</keyword>
<sequence>MIQQIKSLINNSDSIAVLTGAGVSTASGIPDFRSSEGLWTEDKSREELMSADYFYENPERFWQFYKSIFRLKLLQNYGPNQVHHYLKSLEEEGREVNIITQNVDGLHAEAGNENVTEYHGTLKTATCPDCHTTYSFEKVLAEDVPVCTCGTVLKPDVVLFGDMIHSHEKAETMVKQADMLLVLGTSLSVMPFNMLPLAATGPKVLINNHPTSMDYMFDYHIHDDLSRVIEQLKK</sequence>
<dbReference type="PANTHER" id="PTHR11085">
    <property type="entry name" value="NAD-DEPENDENT PROTEIN DEACYLASE SIRTUIN-5, MITOCHONDRIAL-RELATED"/>
    <property type="match status" value="1"/>
</dbReference>
<dbReference type="SUPFAM" id="SSF52467">
    <property type="entry name" value="DHS-like NAD/FAD-binding domain"/>
    <property type="match status" value="1"/>
</dbReference>
<evidence type="ECO:0000313" key="6">
    <source>
        <dbReference type="EMBL" id="SDX36761.1"/>
    </source>
</evidence>
<dbReference type="InterPro" id="IPR003000">
    <property type="entry name" value="Sirtuin"/>
</dbReference>
<reference evidence="6 7" key="1">
    <citation type="submission" date="2016-10" db="EMBL/GenBank/DDBJ databases">
        <authorList>
            <person name="Varghese N."/>
            <person name="Submissions S."/>
        </authorList>
    </citation>
    <scope>NUCLEOTIDE SEQUENCE [LARGE SCALE GENOMIC DNA]</scope>
    <source>
        <strain evidence="6 7">DSM 20748</strain>
    </source>
</reference>
<dbReference type="InterPro" id="IPR026591">
    <property type="entry name" value="Sirtuin_cat_small_dom_sf"/>
</dbReference>
<evidence type="ECO:0000256" key="3">
    <source>
        <dbReference type="ARBA" id="ARBA00023027"/>
    </source>
</evidence>
<protein>
    <recommendedName>
        <fullName evidence="1">protein acetyllysine N-acetyltransferase</fullName>
        <ecNumber evidence="1">2.3.1.286</ecNumber>
    </recommendedName>
</protein>
<organism evidence="6 7">
    <name type="scientific">Salimicrobium album</name>
    <dbReference type="NCBI Taxonomy" id="50717"/>
    <lineage>
        <taxon>Bacteria</taxon>
        <taxon>Bacillati</taxon>
        <taxon>Bacillota</taxon>
        <taxon>Bacilli</taxon>
        <taxon>Bacillales</taxon>
        <taxon>Bacillaceae</taxon>
        <taxon>Salimicrobium</taxon>
    </lineage>
</organism>
<dbReference type="Gene3D" id="3.30.1600.10">
    <property type="entry name" value="SIR2/SIRT2 'Small Domain"/>
    <property type="match status" value="1"/>
</dbReference>
<name>A0A1H3B555_9BACI</name>
<keyword evidence="7" id="KW-1185">Reference proteome</keyword>
<dbReference type="InterPro" id="IPR026590">
    <property type="entry name" value="Ssirtuin_cat_dom"/>
</dbReference>
<feature type="binding site" evidence="4">
    <location>
        <position position="147"/>
    </location>
    <ligand>
        <name>Zn(2+)</name>
        <dbReference type="ChEBI" id="CHEBI:29105"/>
    </ligand>
</feature>
<dbReference type="EC" id="2.3.1.286" evidence="1"/>
<feature type="active site" description="Proton acceptor" evidence="4">
    <location>
        <position position="119"/>
    </location>
</feature>
<feature type="binding site" evidence="4">
    <location>
        <position position="130"/>
    </location>
    <ligand>
        <name>Zn(2+)</name>
        <dbReference type="ChEBI" id="CHEBI:29105"/>
    </ligand>
</feature>
<feature type="binding site" evidence="4">
    <location>
        <position position="149"/>
    </location>
    <ligand>
        <name>Zn(2+)</name>
        <dbReference type="ChEBI" id="CHEBI:29105"/>
    </ligand>
</feature>
<dbReference type="EMBL" id="FNOS01000001">
    <property type="protein sequence ID" value="SDX36761.1"/>
    <property type="molecule type" value="Genomic_DNA"/>
</dbReference>
<dbReference type="NCBIfam" id="NF001752">
    <property type="entry name" value="PRK00481.1-1"/>
    <property type="match status" value="1"/>
</dbReference>
<dbReference type="NCBIfam" id="NF001754">
    <property type="entry name" value="PRK00481.1-4"/>
    <property type="match status" value="1"/>
</dbReference>
<feature type="domain" description="Deacetylase sirtuin-type" evidence="5">
    <location>
        <begin position="1"/>
        <end position="234"/>
    </location>
</feature>
<comment type="caution">
    <text evidence="6">The sequence shown here is derived from an EMBL/GenBank/DDBJ whole genome shotgun (WGS) entry which is preliminary data.</text>
</comment>
<evidence type="ECO:0000256" key="1">
    <source>
        <dbReference type="ARBA" id="ARBA00012928"/>
    </source>
</evidence>
<gene>
    <name evidence="6" type="ORF">SAMN04488081_0303</name>
</gene>
<keyword evidence="3" id="KW-0520">NAD</keyword>
<keyword evidence="4" id="KW-0479">Metal-binding</keyword>
<evidence type="ECO:0000313" key="7">
    <source>
        <dbReference type="Proteomes" id="UP000198647"/>
    </source>
</evidence>
<feature type="binding site" evidence="4">
    <location>
        <position position="127"/>
    </location>
    <ligand>
        <name>Zn(2+)</name>
        <dbReference type="ChEBI" id="CHEBI:29105"/>
    </ligand>
</feature>
<dbReference type="PANTHER" id="PTHR11085:SF4">
    <property type="entry name" value="NAD-DEPENDENT PROTEIN DEACYLASE"/>
    <property type="match status" value="1"/>
</dbReference>